<feature type="region of interest" description="Disordered" evidence="1">
    <location>
        <begin position="1"/>
        <end position="25"/>
    </location>
</feature>
<dbReference type="Gene3D" id="3.20.20.140">
    <property type="entry name" value="Metal-dependent hydrolases"/>
    <property type="match status" value="1"/>
</dbReference>
<proteinExistence type="predicted"/>
<protein>
    <submittedName>
        <fullName evidence="2">TatD DNase family Scn1</fullName>
    </submittedName>
</protein>
<dbReference type="InterPro" id="IPR032466">
    <property type="entry name" value="Metal_Hydrolase"/>
</dbReference>
<dbReference type="OrthoDB" id="413993at2759"/>
<evidence type="ECO:0000256" key="1">
    <source>
        <dbReference type="SAM" id="MobiDB-lite"/>
    </source>
</evidence>
<sequence length="382" mass="41778">MGSRSDLPGAATASTSSPRPPGHPSVLAHLVDVHCHPTDSPIPPDALAALPHRICAMASRQSDQALVRALATAHPATVVPCFGYHPWFAHWIALAPAPSKEAHYRALFPSPAPGAAAKPQQEDAFRRLLACLPEPILLSDVLADLRANLGAFPQAMLGEVGLDRACRIPFAPPAPPPYAEADGARELSPFTIPLEHQVAVLEAQLALAAELKRNVSMHSVKCQQATVELLQRMKVKHGESWLRISVDMHSCGLSAQTWADIERQHSNVFLSLSTVINARSTAHKALIATCSPNRILVESDFNDIRLSGPYTWDMLLTVAEVKGWRVEEVWDEGTAGNDAAQWGAVRRLEENWNAFVRGNHEPVKKKRDRKRLVLDESESEED</sequence>
<dbReference type="PANTHER" id="PTHR47345">
    <property type="entry name" value="CUT9-INTERACTING PROTEIN SCN1"/>
    <property type="match status" value="1"/>
</dbReference>
<dbReference type="Pfam" id="PF01026">
    <property type="entry name" value="TatD_DNase"/>
    <property type="match status" value="1"/>
</dbReference>
<dbReference type="EMBL" id="KV722424">
    <property type="protein sequence ID" value="OCH89561.1"/>
    <property type="molecule type" value="Genomic_DNA"/>
</dbReference>
<keyword evidence="3" id="KW-1185">Reference proteome</keyword>
<dbReference type="GO" id="GO:0016788">
    <property type="term" value="F:hydrolase activity, acting on ester bonds"/>
    <property type="evidence" value="ECO:0007669"/>
    <property type="project" value="InterPro"/>
</dbReference>
<gene>
    <name evidence="2" type="ORF">OBBRIDRAFT_660265</name>
</gene>
<evidence type="ECO:0000313" key="3">
    <source>
        <dbReference type="Proteomes" id="UP000250043"/>
    </source>
</evidence>
<reference evidence="2 3" key="1">
    <citation type="submission" date="2016-07" db="EMBL/GenBank/DDBJ databases">
        <title>Draft genome of the white-rot fungus Obba rivulosa 3A-2.</title>
        <authorList>
            <consortium name="DOE Joint Genome Institute"/>
            <person name="Miettinen O."/>
            <person name="Riley R."/>
            <person name="Acob R."/>
            <person name="Barry K."/>
            <person name="Cullen D."/>
            <person name="De Vries R."/>
            <person name="Hainaut M."/>
            <person name="Hatakka A."/>
            <person name="Henrissat B."/>
            <person name="Hilden K."/>
            <person name="Kuo R."/>
            <person name="Labutti K."/>
            <person name="Lipzen A."/>
            <person name="Makela M.R."/>
            <person name="Sandor L."/>
            <person name="Spatafora J.W."/>
            <person name="Grigoriev I.V."/>
            <person name="Hibbett D.S."/>
        </authorList>
    </citation>
    <scope>NUCLEOTIDE SEQUENCE [LARGE SCALE GENOMIC DNA]</scope>
    <source>
        <strain evidence="2 3">3A-2</strain>
    </source>
</reference>
<dbReference type="Proteomes" id="UP000250043">
    <property type="component" value="Unassembled WGS sequence"/>
</dbReference>
<organism evidence="2 3">
    <name type="scientific">Obba rivulosa</name>
    <dbReference type="NCBI Taxonomy" id="1052685"/>
    <lineage>
        <taxon>Eukaryota</taxon>
        <taxon>Fungi</taxon>
        <taxon>Dikarya</taxon>
        <taxon>Basidiomycota</taxon>
        <taxon>Agaricomycotina</taxon>
        <taxon>Agaricomycetes</taxon>
        <taxon>Polyporales</taxon>
        <taxon>Gelatoporiaceae</taxon>
        <taxon>Obba</taxon>
    </lineage>
</organism>
<accession>A0A8E2DK05</accession>
<dbReference type="InterPro" id="IPR053044">
    <property type="entry name" value="Metallo-hydrolase/TatD-type"/>
</dbReference>
<evidence type="ECO:0000313" key="2">
    <source>
        <dbReference type="EMBL" id="OCH89561.1"/>
    </source>
</evidence>
<dbReference type="InterPro" id="IPR001130">
    <property type="entry name" value="TatD-like"/>
</dbReference>
<dbReference type="SUPFAM" id="SSF51556">
    <property type="entry name" value="Metallo-dependent hydrolases"/>
    <property type="match status" value="1"/>
</dbReference>
<name>A0A8E2DK05_9APHY</name>
<dbReference type="PANTHER" id="PTHR47345:SF1">
    <property type="entry name" value="CUT9-INTERACTING PROTEIN SCN1"/>
    <property type="match status" value="1"/>
</dbReference>
<dbReference type="AlphaFoldDB" id="A0A8E2DK05"/>